<evidence type="ECO:0000256" key="1">
    <source>
        <dbReference type="ARBA" id="ARBA00022737"/>
    </source>
</evidence>
<evidence type="ECO:0000313" key="5">
    <source>
        <dbReference type="Proteomes" id="UP000604046"/>
    </source>
</evidence>
<dbReference type="SMART" id="SM00248">
    <property type="entry name" value="ANK"/>
    <property type="match status" value="1"/>
</dbReference>
<dbReference type="Proteomes" id="UP000604046">
    <property type="component" value="Unassembled WGS sequence"/>
</dbReference>
<evidence type="ECO:0000256" key="3">
    <source>
        <dbReference type="PROSITE-ProRule" id="PRU00023"/>
    </source>
</evidence>
<dbReference type="Gene3D" id="1.25.40.20">
    <property type="entry name" value="Ankyrin repeat-containing domain"/>
    <property type="match status" value="1"/>
</dbReference>
<comment type="caution">
    <text evidence="4">The sequence shown here is derived from an EMBL/GenBank/DDBJ whole genome shotgun (WGS) entry which is preliminary data.</text>
</comment>
<name>A0A812G137_9DINO</name>
<keyword evidence="2 3" id="KW-0040">ANK repeat</keyword>
<dbReference type="AlphaFoldDB" id="A0A812G137"/>
<keyword evidence="1" id="KW-0677">Repeat</keyword>
<dbReference type="PANTHER" id="PTHR24173">
    <property type="entry name" value="ANKYRIN REPEAT CONTAINING"/>
    <property type="match status" value="1"/>
</dbReference>
<gene>
    <name evidence="4" type="primary">TANC2</name>
    <name evidence="4" type="ORF">SNAT2548_LOCUS6</name>
</gene>
<sequence length="181" mass="20357">MERTPVCEQESCVTVVPRPASFGKFNDLNLSLTDAQKADGWHYPLTKEQEWDRYGYVVRDQIRFTVHVQDGLVDVVEDYLETGKKDFIDINLPDKEGKTPLMVAAKNGHAKVLAALLRAGADIGLVDKTVKDKKITAVDYAKGWPHQIGTERRDDCLEILTEYLRTGQVPDVLSVPEAQMQ</sequence>
<keyword evidence="5" id="KW-1185">Reference proteome</keyword>
<evidence type="ECO:0000313" key="4">
    <source>
        <dbReference type="EMBL" id="CAE6908869.1"/>
    </source>
</evidence>
<dbReference type="InterPro" id="IPR036770">
    <property type="entry name" value="Ankyrin_rpt-contain_sf"/>
</dbReference>
<dbReference type="PROSITE" id="PS50297">
    <property type="entry name" value="ANK_REP_REGION"/>
    <property type="match status" value="1"/>
</dbReference>
<dbReference type="Pfam" id="PF00023">
    <property type="entry name" value="Ank"/>
    <property type="match status" value="1"/>
</dbReference>
<evidence type="ECO:0000256" key="2">
    <source>
        <dbReference type="ARBA" id="ARBA00023043"/>
    </source>
</evidence>
<dbReference type="EMBL" id="CAJNDS010000001">
    <property type="protein sequence ID" value="CAE6908869.1"/>
    <property type="molecule type" value="Genomic_DNA"/>
</dbReference>
<accession>A0A812G137</accession>
<protein>
    <submittedName>
        <fullName evidence="4">TANC2 protein</fullName>
    </submittedName>
</protein>
<dbReference type="PANTHER" id="PTHR24173:SF74">
    <property type="entry name" value="ANKYRIN REPEAT DOMAIN-CONTAINING PROTEIN 16"/>
    <property type="match status" value="1"/>
</dbReference>
<dbReference type="PROSITE" id="PS50088">
    <property type="entry name" value="ANK_REPEAT"/>
    <property type="match status" value="1"/>
</dbReference>
<feature type="repeat" description="ANK" evidence="3">
    <location>
        <begin position="96"/>
        <end position="128"/>
    </location>
</feature>
<reference evidence="4" key="1">
    <citation type="submission" date="2021-02" db="EMBL/GenBank/DDBJ databases">
        <authorList>
            <person name="Dougan E. K."/>
            <person name="Rhodes N."/>
            <person name="Thang M."/>
            <person name="Chan C."/>
        </authorList>
    </citation>
    <scope>NUCLEOTIDE SEQUENCE</scope>
</reference>
<dbReference type="InterPro" id="IPR002110">
    <property type="entry name" value="Ankyrin_rpt"/>
</dbReference>
<organism evidence="4 5">
    <name type="scientific">Symbiodinium natans</name>
    <dbReference type="NCBI Taxonomy" id="878477"/>
    <lineage>
        <taxon>Eukaryota</taxon>
        <taxon>Sar</taxon>
        <taxon>Alveolata</taxon>
        <taxon>Dinophyceae</taxon>
        <taxon>Suessiales</taxon>
        <taxon>Symbiodiniaceae</taxon>
        <taxon>Symbiodinium</taxon>
    </lineage>
</organism>
<dbReference type="SUPFAM" id="SSF48403">
    <property type="entry name" value="Ankyrin repeat"/>
    <property type="match status" value="1"/>
</dbReference>
<dbReference type="OrthoDB" id="406555at2759"/>
<proteinExistence type="predicted"/>